<sequence length="54" mass="6272">MQEAFPGLCIDELNEEHATRWFAEVNQQMEPGTANRAFGFLRLTLLRQRTLHAL</sequence>
<dbReference type="KEGG" id="ery:CP97_05121"/>
<reference evidence="1 2" key="1">
    <citation type="submission" date="2016-04" db="EMBL/GenBank/DDBJ databases">
        <title>The complete genome sequence of Erythrobacter atlanticus s21-N3.</title>
        <authorList>
            <person name="Wang W."/>
            <person name="Wang L."/>
            <person name="Zhuang L."/>
            <person name="Shao Z."/>
        </authorList>
    </citation>
    <scope>NUCLEOTIDE SEQUENCE [LARGE SCALE GENOMIC DNA]</scope>
    <source>
        <strain evidence="2">s21-N3</strain>
        <plasmid evidence="2">Plasmid</plasmid>
    </source>
</reference>
<organism evidence="1 2">
    <name type="scientific">Aurantiacibacter atlanticus</name>
    <dbReference type="NCBI Taxonomy" id="1648404"/>
    <lineage>
        <taxon>Bacteria</taxon>
        <taxon>Pseudomonadati</taxon>
        <taxon>Pseudomonadota</taxon>
        <taxon>Alphaproteobacteria</taxon>
        <taxon>Sphingomonadales</taxon>
        <taxon>Erythrobacteraceae</taxon>
        <taxon>Aurantiacibacter</taxon>
    </lineage>
</organism>
<dbReference type="AlphaFoldDB" id="A0A161IAD1"/>
<accession>A0A161IAD1</accession>
<evidence type="ECO:0000313" key="1">
    <source>
        <dbReference type="EMBL" id="ANC50672.1"/>
    </source>
</evidence>
<evidence type="ECO:0000313" key="2">
    <source>
        <dbReference type="Proteomes" id="UP000059113"/>
    </source>
</evidence>
<keyword evidence="2" id="KW-1185">Reference proteome</keyword>
<keyword evidence="1" id="KW-0614">Plasmid</keyword>
<name>A0A161IAD1_9SPHN</name>
<dbReference type="EMBL" id="CP015441">
    <property type="protein sequence ID" value="ANC50672.1"/>
    <property type="molecule type" value="Genomic_DNA"/>
</dbReference>
<gene>
    <name evidence="1" type="ORF">CP97_05121</name>
</gene>
<protein>
    <submittedName>
        <fullName evidence="1">Uncharacterized protein</fullName>
    </submittedName>
</protein>
<geneLocation type="plasmid" evidence="2"/>
<dbReference type="Proteomes" id="UP000059113">
    <property type="component" value="Plasmid"/>
</dbReference>
<proteinExistence type="predicted"/>